<reference evidence="2 3" key="1">
    <citation type="submission" date="2024-01" db="EMBL/GenBank/DDBJ databases">
        <title>The genomes of 5 underutilized Papilionoideae crops provide insights into root nodulation and disease resistanc.</title>
        <authorList>
            <person name="Jiang F."/>
        </authorList>
    </citation>
    <scope>NUCLEOTIDE SEQUENCE [LARGE SCALE GENOMIC DNA]</scope>
    <source>
        <strain evidence="2">JINMINGXINNONG_FW02</strain>
        <tissue evidence="2">Leaves</tissue>
    </source>
</reference>
<dbReference type="AlphaFoldDB" id="A0AAN9NTK7"/>
<proteinExistence type="predicted"/>
<dbReference type="EMBL" id="JAYMYR010000002">
    <property type="protein sequence ID" value="KAK7378220.1"/>
    <property type="molecule type" value="Genomic_DNA"/>
</dbReference>
<comment type="caution">
    <text evidence="2">The sequence shown here is derived from an EMBL/GenBank/DDBJ whole genome shotgun (WGS) entry which is preliminary data.</text>
</comment>
<dbReference type="Proteomes" id="UP001374584">
    <property type="component" value="Unassembled WGS sequence"/>
</dbReference>
<feature type="region of interest" description="Disordered" evidence="1">
    <location>
        <begin position="1"/>
        <end position="27"/>
    </location>
</feature>
<organism evidence="2 3">
    <name type="scientific">Phaseolus coccineus</name>
    <name type="common">Scarlet runner bean</name>
    <name type="synonym">Phaseolus multiflorus</name>
    <dbReference type="NCBI Taxonomy" id="3886"/>
    <lineage>
        <taxon>Eukaryota</taxon>
        <taxon>Viridiplantae</taxon>
        <taxon>Streptophyta</taxon>
        <taxon>Embryophyta</taxon>
        <taxon>Tracheophyta</taxon>
        <taxon>Spermatophyta</taxon>
        <taxon>Magnoliopsida</taxon>
        <taxon>eudicotyledons</taxon>
        <taxon>Gunneridae</taxon>
        <taxon>Pentapetalae</taxon>
        <taxon>rosids</taxon>
        <taxon>fabids</taxon>
        <taxon>Fabales</taxon>
        <taxon>Fabaceae</taxon>
        <taxon>Papilionoideae</taxon>
        <taxon>50 kb inversion clade</taxon>
        <taxon>NPAAA clade</taxon>
        <taxon>indigoferoid/millettioid clade</taxon>
        <taxon>Phaseoleae</taxon>
        <taxon>Phaseolus</taxon>
    </lineage>
</organism>
<evidence type="ECO:0000256" key="1">
    <source>
        <dbReference type="SAM" id="MobiDB-lite"/>
    </source>
</evidence>
<sequence>MNKYDSLDPSPTPPTKAKPKTKKHTPSLLFSSSSSHLTLISSISQTPSPLFLLYQQKETPTKPSSFQKKPIFSKAPRNRCAFISFKAQVFLLVEEWNIEDLK</sequence>
<evidence type="ECO:0000313" key="2">
    <source>
        <dbReference type="EMBL" id="KAK7378220.1"/>
    </source>
</evidence>
<keyword evidence="3" id="KW-1185">Reference proteome</keyword>
<accession>A0AAN9NTK7</accession>
<evidence type="ECO:0000313" key="3">
    <source>
        <dbReference type="Proteomes" id="UP001374584"/>
    </source>
</evidence>
<protein>
    <submittedName>
        <fullName evidence="2">Uncharacterized protein</fullName>
    </submittedName>
</protein>
<gene>
    <name evidence="2" type="ORF">VNO80_03658</name>
</gene>
<name>A0AAN9NTK7_PHACN</name>